<dbReference type="EMBL" id="CACRXK020004404">
    <property type="protein sequence ID" value="CAB4002633.1"/>
    <property type="molecule type" value="Genomic_DNA"/>
</dbReference>
<dbReference type="Proteomes" id="UP001152795">
    <property type="component" value="Unassembled WGS sequence"/>
</dbReference>
<organism evidence="1 2">
    <name type="scientific">Paramuricea clavata</name>
    <name type="common">Red gorgonian</name>
    <name type="synonym">Violescent sea-whip</name>
    <dbReference type="NCBI Taxonomy" id="317549"/>
    <lineage>
        <taxon>Eukaryota</taxon>
        <taxon>Metazoa</taxon>
        <taxon>Cnidaria</taxon>
        <taxon>Anthozoa</taxon>
        <taxon>Octocorallia</taxon>
        <taxon>Malacalcyonacea</taxon>
        <taxon>Plexauridae</taxon>
        <taxon>Paramuricea</taxon>
    </lineage>
</organism>
<dbReference type="PROSITE" id="PS01186">
    <property type="entry name" value="EGF_2"/>
    <property type="match status" value="1"/>
</dbReference>
<comment type="caution">
    <text evidence="1">The sequence shown here is derived from an EMBL/GenBank/DDBJ whole genome shotgun (WGS) entry which is preliminary data.</text>
</comment>
<evidence type="ECO:0000313" key="2">
    <source>
        <dbReference type="Proteomes" id="UP001152795"/>
    </source>
</evidence>
<sequence>MKSKILVVFVLFLAVEVIFHRQHGTCFASEFGVNGPHRTKRSTNSFRIPQPTAEFPLVLYAGDNYNNGTEGIIHRSRPGEYRVWARTIQDGIQEFLFRSLLVLPGWKLTFQACCPSGNSWTSSVSNVSNISSLHYFMFDHLRIGEGIFYTQWLHWIQEFSVKVDHCEDFTSCTKNITTCSQTCYFGSCGLDGTCQCKDGYSGDQCEKRPSNAEIYPSLAYPLLLFPQASFQGDPVKVSPDVYQEFAKNTENIRKFTYLSARILFTRTVSFSRNKENDQVYEVSPGSDIPNLQSFFASNMDFGTPLWFNYATTIDSVFYIKVAGNSQCTSCSDVGGSCYAGQCVCLPGYNGTFCEQKI</sequence>
<reference evidence="1" key="1">
    <citation type="submission" date="2020-04" db="EMBL/GenBank/DDBJ databases">
        <authorList>
            <person name="Alioto T."/>
            <person name="Alioto T."/>
            <person name="Gomez Garrido J."/>
        </authorList>
    </citation>
    <scope>NUCLEOTIDE SEQUENCE</scope>
    <source>
        <strain evidence="1">A484AB</strain>
    </source>
</reference>
<accession>A0A6S7HHC0</accession>
<dbReference type="InterPro" id="IPR050906">
    <property type="entry name" value="Notch_signaling"/>
</dbReference>
<protein>
    <submittedName>
        <fullName evidence="1">Uncharacterized protein</fullName>
    </submittedName>
</protein>
<evidence type="ECO:0000313" key="1">
    <source>
        <dbReference type="EMBL" id="CAB4002633.1"/>
    </source>
</evidence>
<proteinExistence type="predicted"/>
<dbReference type="InterPro" id="IPR000742">
    <property type="entry name" value="EGF"/>
</dbReference>
<name>A0A6S7HHC0_PARCT</name>
<dbReference type="OrthoDB" id="6018927at2759"/>
<gene>
    <name evidence="1" type="ORF">PACLA_8A045601</name>
</gene>
<dbReference type="PROSITE" id="PS00022">
    <property type="entry name" value="EGF_1"/>
    <property type="match status" value="1"/>
</dbReference>
<dbReference type="AlphaFoldDB" id="A0A6S7HHC0"/>
<dbReference type="PANTHER" id="PTHR24044">
    <property type="entry name" value="NOTCH LIGAND FAMILY MEMBER"/>
    <property type="match status" value="1"/>
</dbReference>
<keyword evidence="2" id="KW-1185">Reference proteome</keyword>